<protein>
    <submittedName>
        <fullName evidence="1">Uncharacterized protein</fullName>
    </submittedName>
</protein>
<accession>D4E4E7</accession>
<name>D4E4E7_SEROD</name>
<organism evidence="1 2">
    <name type="scientific">Serratia odorifera DSM 4582</name>
    <dbReference type="NCBI Taxonomy" id="667129"/>
    <lineage>
        <taxon>Bacteria</taxon>
        <taxon>Pseudomonadati</taxon>
        <taxon>Pseudomonadota</taxon>
        <taxon>Gammaproteobacteria</taxon>
        <taxon>Enterobacterales</taxon>
        <taxon>Yersiniaceae</taxon>
        <taxon>Serratia</taxon>
    </lineage>
</organism>
<evidence type="ECO:0000313" key="1">
    <source>
        <dbReference type="EMBL" id="EFE95356.1"/>
    </source>
</evidence>
<keyword evidence="2" id="KW-1185">Reference proteome</keyword>
<dbReference type="AlphaFoldDB" id="D4E4E7"/>
<proteinExistence type="predicted"/>
<dbReference type="EMBL" id="ADBY01000048">
    <property type="protein sequence ID" value="EFE95356.1"/>
    <property type="molecule type" value="Genomic_DNA"/>
</dbReference>
<comment type="caution">
    <text evidence="1">The sequence shown here is derived from an EMBL/GenBank/DDBJ whole genome shotgun (WGS) entry which is preliminary data.</text>
</comment>
<dbReference type="STRING" id="667129.HMPREF0758_3047"/>
<dbReference type="HOGENOM" id="CLU_3188927_0_0_6"/>
<reference evidence="1 2" key="1">
    <citation type="submission" date="2010-01" db="EMBL/GenBank/DDBJ databases">
        <authorList>
            <person name="Muzny D."/>
            <person name="Qin X."/>
            <person name="Deng J."/>
            <person name="Jiang H."/>
            <person name="Liu Y."/>
            <person name="Qu J."/>
            <person name="Song X.-Z."/>
            <person name="Zhang L."/>
            <person name="Thornton R."/>
            <person name="Coyle M."/>
            <person name="Francisco L."/>
            <person name="Jackson L."/>
            <person name="Javaid M."/>
            <person name="Korchina V."/>
            <person name="Kovar C."/>
            <person name="Mata R."/>
            <person name="Mathew T."/>
            <person name="Ngo R."/>
            <person name="Nguyen L."/>
            <person name="Nguyen N."/>
            <person name="Okwuonu G."/>
            <person name="Ongeri F."/>
            <person name="Pham C."/>
            <person name="Simmons D."/>
            <person name="Wilczek-Boney K."/>
            <person name="Hale W."/>
            <person name="Jakkamsetti A."/>
            <person name="Pham P."/>
            <person name="Ruth R."/>
            <person name="San Lucas F."/>
            <person name="Warren J."/>
            <person name="Zhang J."/>
            <person name="Zhao Z."/>
            <person name="Zhou C."/>
            <person name="Zhu D."/>
            <person name="Lee S."/>
            <person name="Bess C."/>
            <person name="Blankenburg K."/>
            <person name="Forbes L."/>
            <person name="Fu Q."/>
            <person name="Gubbala S."/>
            <person name="Hirani K."/>
            <person name="Jayaseelan J.C."/>
            <person name="Lara F."/>
            <person name="Munidasa M."/>
            <person name="Palculict T."/>
            <person name="Patil S."/>
            <person name="Pu L.-L."/>
            <person name="Saada N."/>
            <person name="Tang L."/>
            <person name="Weissenberger G."/>
            <person name="Zhu Y."/>
            <person name="Hemphill L."/>
            <person name="Shang Y."/>
            <person name="Youmans B."/>
            <person name="Ayvaz T."/>
            <person name="Ross M."/>
            <person name="Santibanez J."/>
            <person name="Aqrawi P."/>
            <person name="Gross S."/>
            <person name="Joshi V."/>
            <person name="Fowler G."/>
            <person name="Nazareth L."/>
            <person name="Reid J."/>
            <person name="Worley K."/>
            <person name="Petrosino J."/>
            <person name="Highlander S."/>
            <person name="Gibbs R."/>
        </authorList>
    </citation>
    <scope>NUCLEOTIDE SEQUENCE [LARGE SCALE GENOMIC DNA]</scope>
    <source>
        <strain evidence="1 2">DSM 4582</strain>
    </source>
</reference>
<dbReference type="Proteomes" id="UP000005723">
    <property type="component" value="Unassembled WGS sequence"/>
</dbReference>
<sequence>MPSCYLIIFTTFYNLNRSQPAIYSGGEARLITSTFIIAAMVIKGYP</sequence>
<gene>
    <name evidence="1" type="ORF">HMPREF0758_3047</name>
</gene>
<evidence type="ECO:0000313" key="2">
    <source>
        <dbReference type="Proteomes" id="UP000005723"/>
    </source>
</evidence>